<dbReference type="Gene3D" id="1.10.260.40">
    <property type="entry name" value="lambda repressor-like DNA-binding domains"/>
    <property type="match status" value="1"/>
</dbReference>
<reference evidence="3 4" key="1">
    <citation type="submission" date="2018-11" db="EMBL/GenBank/DDBJ databases">
        <title>Genome sequencing and assembly of Anaerosphaera sp. nov., GS7-6-2.</title>
        <authorList>
            <person name="Rettenmaier R."/>
            <person name="Liebl W."/>
            <person name="Zverlov V."/>
        </authorList>
    </citation>
    <scope>NUCLEOTIDE SEQUENCE [LARGE SCALE GENOMIC DNA]</scope>
    <source>
        <strain evidence="3 4">GS7-6-2</strain>
    </source>
</reference>
<dbReference type="InterPro" id="IPR010982">
    <property type="entry name" value="Lambda_DNA-bd_dom_sf"/>
</dbReference>
<organism evidence="3 4">
    <name type="scientific">Anaerosphaera multitolerans</name>
    <dbReference type="NCBI Taxonomy" id="2487351"/>
    <lineage>
        <taxon>Bacteria</taxon>
        <taxon>Bacillati</taxon>
        <taxon>Bacillota</taxon>
        <taxon>Tissierellia</taxon>
        <taxon>Tissierellales</taxon>
        <taxon>Peptoniphilaceae</taxon>
        <taxon>Anaerosphaera</taxon>
    </lineage>
</organism>
<dbReference type="SUPFAM" id="SSF47413">
    <property type="entry name" value="lambda repressor-like DNA-binding domains"/>
    <property type="match status" value="1"/>
</dbReference>
<accession>A0A437S646</accession>
<dbReference type="EMBL" id="RLIH01000010">
    <property type="protein sequence ID" value="RVU54458.1"/>
    <property type="molecule type" value="Genomic_DNA"/>
</dbReference>
<feature type="domain" description="HTH cro/C1-type" evidence="2">
    <location>
        <begin position="8"/>
        <end position="62"/>
    </location>
</feature>
<dbReference type="CDD" id="cd00093">
    <property type="entry name" value="HTH_XRE"/>
    <property type="match status" value="1"/>
</dbReference>
<dbReference type="OrthoDB" id="6315255at2"/>
<protein>
    <submittedName>
        <fullName evidence="3">XRE family transcriptional regulator</fullName>
    </submittedName>
</protein>
<proteinExistence type="predicted"/>
<dbReference type="Proteomes" id="UP000288812">
    <property type="component" value="Unassembled WGS sequence"/>
</dbReference>
<gene>
    <name evidence="3" type="ORF">EF514_07310</name>
</gene>
<dbReference type="PANTHER" id="PTHR46558">
    <property type="entry name" value="TRACRIPTIONAL REGULATORY PROTEIN-RELATED-RELATED"/>
    <property type="match status" value="1"/>
</dbReference>
<dbReference type="InterPro" id="IPR001387">
    <property type="entry name" value="Cro/C1-type_HTH"/>
</dbReference>
<dbReference type="AlphaFoldDB" id="A0A437S646"/>
<dbReference type="PANTHER" id="PTHR46558:SF11">
    <property type="entry name" value="HTH-TYPE TRANSCRIPTIONAL REGULATOR XRE"/>
    <property type="match status" value="1"/>
</dbReference>
<keyword evidence="1" id="KW-0238">DNA-binding</keyword>
<name>A0A437S646_9FIRM</name>
<dbReference type="SMART" id="SM00530">
    <property type="entry name" value="HTH_XRE"/>
    <property type="match status" value="1"/>
</dbReference>
<dbReference type="PROSITE" id="PS50943">
    <property type="entry name" value="HTH_CROC1"/>
    <property type="match status" value="1"/>
</dbReference>
<dbReference type="GO" id="GO:0003677">
    <property type="term" value="F:DNA binding"/>
    <property type="evidence" value="ECO:0007669"/>
    <property type="project" value="UniProtKB-KW"/>
</dbReference>
<evidence type="ECO:0000259" key="2">
    <source>
        <dbReference type="PROSITE" id="PS50943"/>
    </source>
</evidence>
<evidence type="ECO:0000313" key="4">
    <source>
        <dbReference type="Proteomes" id="UP000288812"/>
    </source>
</evidence>
<keyword evidence="4" id="KW-1185">Reference proteome</keyword>
<dbReference type="Pfam" id="PF01381">
    <property type="entry name" value="HTH_3"/>
    <property type="match status" value="1"/>
</dbReference>
<sequence length="115" mass="13253">MVSTGERIKELRIKKNLTQEELGKKFGLVKSTISLYESNKSTPDDNIKRALAKYFDVTLDYLMGVSDNPKGEIIKNKKIPENIAAYFDGEEFSDEALRDIEEYIEFVKQKRNKKG</sequence>
<comment type="caution">
    <text evidence="3">The sequence shown here is derived from an EMBL/GenBank/DDBJ whole genome shotgun (WGS) entry which is preliminary data.</text>
</comment>
<evidence type="ECO:0000313" key="3">
    <source>
        <dbReference type="EMBL" id="RVU54458.1"/>
    </source>
</evidence>
<evidence type="ECO:0000256" key="1">
    <source>
        <dbReference type="ARBA" id="ARBA00023125"/>
    </source>
</evidence>